<keyword evidence="3" id="KW-1185">Reference proteome</keyword>
<gene>
    <name evidence="2" type="ORF">MSAR_26290</name>
</gene>
<dbReference type="RefSeq" id="WP_163697499.1">
    <property type="nucleotide sequence ID" value="NZ_AP022595.1"/>
</dbReference>
<protein>
    <recommendedName>
        <fullName evidence="4">PASTA domain-containing protein</fullName>
    </recommendedName>
</protein>
<evidence type="ECO:0000256" key="1">
    <source>
        <dbReference type="SAM" id="SignalP"/>
    </source>
</evidence>
<dbReference type="AlphaFoldDB" id="A0A7I7SRY0"/>
<dbReference type="KEGG" id="msar:MSAR_26290"/>
<reference evidence="2 3" key="1">
    <citation type="journal article" date="2019" name="Emerg. Microbes Infect.">
        <title>Comprehensive subspecies identification of 175 nontuberculous mycobacteria species based on 7547 genomic profiles.</title>
        <authorList>
            <person name="Matsumoto Y."/>
            <person name="Kinjo T."/>
            <person name="Motooka D."/>
            <person name="Nabeya D."/>
            <person name="Jung N."/>
            <person name="Uechi K."/>
            <person name="Horii T."/>
            <person name="Iida T."/>
            <person name="Fujita J."/>
            <person name="Nakamura S."/>
        </authorList>
    </citation>
    <scope>NUCLEOTIDE SEQUENCE [LARGE SCALE GENOMIC DNA]</scope>
    <source>
        <strain evidence="2 3">JCM 30395</strain>
    </source>
</reference>
<sequence>MRNTLTLAAVAAVGVVFAGPAAPAWADSAQATISQLQQQGYTVNLDRIGTGPISKCVVTNVRNPQTLTQWVPYAGPGRGDDRTILVPVLTSQTVSVSLDCSAR</sequence>
<dbReference type="Proteomes" id="UP000466445">
    <property type="component" value="Chromosome"/>
</dbReference>
<evidence type="ECO:0000313" key="2">
    <source>
        <dbReference type="EMBL" id="BBY59493.1"/>
    </source>
</evidence>
<proteinExistence type="predicted"/>
<keyword evidence="1" id="KW-0732">Signal</keyword>
<organism evidence="2 3">
    <name type="scientific">Mycolicibacterium sarraceniae</name>
    <dbReference type="NCBI Taxonomy" id="1534348"/>
    <lineage>
        <taxon>Bacteria</taxon>
        <taxon>Bacillati</taxon>
        <taxon>Actinomycetota</taxon>
        <taxon>Actinomycetes</taxon>
        <taxon>Mycobacteriales</taxon>
        <taxon>Mycobacteriaceae</taxon>
        <taxon>Mycolicibacterium</taxon>
    </lineage>
</organism>
<evidence type="ECO:0008006" key="4">
    <source>
        <dbReference type="Google" id="ProtNLM"/>
    </source>
</evidence>
<accession>A0A7I7SRY0</accession>
<evidence type="ECO:0000313" key="3">
    <source>
        <dbReference type="Proteomes" id="UP000466445"/>
    </source>
</evidence>
<feature type="signal peptide" evidence="1">
    <location>
        <begin position="1"/>
        <end position="26"/>
    </location>
</feature>
<name>A0A7I7SRY0_9MYCO</name>
<feature type="chain" id="PRO_5029679629" description="PASTA domain-containing protein" evidence="1">
    <location>
        <begin position="27"/>
        <end position="103"/>
    </location>
</feature>
<dbReference type="EMBL" id="AP022595">
    <property type="protein sequence ID" value="BBY59493.1"/>
    <property type="molecule type" value="Genomic_DNA"/>
</dbReference>